<dbReference type="Proteomes" id="UP000239156">
    <property type="component" value="Unassembled WGS sequence"/>
</dbReference>
<reference evidence="2" key="1">
    <citation type="submission" date="2017-12" db="EMBL/GenBank/DDBJ databases">
        <title>Gene loss provides genomic basis for host adaptation in cereal stripe rust fungi.</title>
        <authorList>
            <person name="Xia C."/>
        </authorList>
    </citation>
    <scope>NUCLEOTIDE SEQUENCE [LARGE SCALE GENOMIC DNA]</scope>
    <source>
        <strain evidence="2">93-210</strain>
    </source>
</reference>
<protein>
    <submittedName>
        <fullName evidence="2">Uncharacterized protein</fullName>
    </submittedName>
</protein>
<evidence type="ECO:0000313" key="2">
    <source>
        <dbReference type="EMBL" id="POW09538.1"/>
    </source>
</evidence>
<comment type="caution">
    <text evidence="2">The sequence shown here is derived from an EMBL/GenBank/DDBJ whole genome shotgun (WGS) entry which is preliminary data.</text>
</comment>
<gene>
    <name evidence="2" type="ORF">PSTT_06775</name>
</gene>
<dbReference type="VEuPathDB" id="FungiDB:PSHT_02778"/>
<sequence>MADGTNPEDSVVPSTPPNTTANNQHTTANPPQSNRRESTRLRTPCARPGFVPTKTDSRRALTSNTPAAQPPRKRRRASLANHHTSPTIGDTANNEVQVAPNPLTGVMQVAQRTGRQVVVDLAQDSDEDNAKASKGGSKKDLMKDKDGYNVSLSLSSDNRTQDMMG</sequence>
<proteinExistence type="predicted"/>
<dbReference type="AlphaFoldDB" id="A0A2S4VJA5"/>
<feature type="compositionally biased region" description="Basic and acidic residues" evidence="1">
    <location>
        <begin position="137"/>
        <end position="147"/>
    </location>
</feature>
<accession>A0A2S4VJA5</accession>
<feature type="compositionally biased region" description="Polar residues" evidence="1">
    <location>
        <begin position="81"/>
        <end position="95"/>
    </location>
</feature>
<feature type="compositionally biased region" description="Low complexity" evidence="1">
    <location>
        <begin position="17"/>
        <end position="31"/>
    </location>
</feature>
<dbReference type="VEuPathDB" id="FungiDB:PSTT_06775"/>
<keyword evidence="3" id="KW-1185">Reference proteome</keyword>
<feature type="region of interest" description="Disordered" evidence="1">
    <location>
        <begin position="120"/>
        <end position="165"/>
    </location>
</feature>
<evidence type="ECO:0000256" key="1">
    <source>
        <dbReference type="SAM" id="MobiDB-lite"/>
    </source>
</evidence>
<evidence type="ECO:0000313" key="3">
    <source>
        <dbReference type="Proteomes" id="UP000239156"/>
    </source>
</evidence>
<name>A0A2S4VJA5_9BASI</name>
<dbReference type="EMBL" id="PKSL01000054">
    <property type="protein sequence ID" value="POW09538.1"/>
    <property type="molecule type" value="Genomic_DNA"/>
</dbReference>
<feature type="region of interest" description="Disordered" evidence="1">
    <location>
        <begin position="1"/>
        <end position="95"/>
    </location>
</feature>
<organism evidence="2 3">
    <name type="scientific">Puccinia striiformis</name>
    <dbReference type="NCBI Taxonomy" id="27350"/>
    <lineage>
        <taxon>Eukaryota</taxon>
        <taxon>Fungi</taxon>
        <taxon>Dikarya</taxon>
        <taxon>Basidiomycota</taxon>
        <taxon>Pucciniomycotina</taxon>
        <taxon>Pucciniomycetes</taxon>
        <taxon>Pucciniales</taxon>
        <taxon>Pucciniaceae</taxon>
        <taxon>Puccinia</taxon>
    </lineage>
</organism>